<name>A0AAV2YMN5_9STRA</name>
<protein>
    <submittedName>
        <fullName evidence="1">Uncharacterized protein</fullName>
    </submittedName>
</protein>
<evidence type="ECO:0000313" key="1">
    <source>
        <dbReference type="EMBL" id="DAZ95401.1"/>
    </source>
</evidence>
<sequence length="136" mass="14219">MLGHANLNIRARFGGTVNHLIPSRSSVSLFKSQASKNITRLTNMIASRPSITTTIAAALLAIHAVEAGTASDDASPSQTTCNIPFGSMMVTAYHALGQHLMCRDCVRVTNKNGGKIAGVKFIDLDGAPGTCHAVSV</sequence>
<reference evidence="1" key="1">
    <citation type="submission" date="2022-11" db="EMBL/GenBank/DDBJ databases">
        <authorList>
            <person name="Morgan W.R."/>
            <person name="Tartar A."/>
        </authorList>
    </citation>
    <scope>NUCLEOTIDE SEQUENCE</scope>
    <source>
        <strain evidence="1">ARSEF 373</strain>
    </source>
</reference>
<evidence type="ECO:0000313" key="2">
    <source>
        <dbReference type="Proteomes" id="UP001146120"/>
    </source>
</evidence>
<proteinExistence type="predicted"/>
<accession>A0AAV2YMN5</accession>
<gene>
    <name evidence="1" type="ORF">N0F65_001059</name>
</gene>
<comment type="caution">
    <text evidence="1">The sequence shown here is derived from an EMBL/GenBank/DDBJ whole genome shotgun (WGS) entry which is preliminary data.</text>
</comment>
<dbReference type="EMBL" id="DAKRPA010000206">
    <property type="protein sequence ID" value="DAZ95401.1"/>
    <property type="molecule type" value="Genomic_DNA"/>
</dbReference>
<dbReference type="AlphaFoldDB" id="A0AAV2YMN5"/>
<keyword evidence="2" id="KW-1185">Reference proteome</keyword>
<dbReference type="Proteomes" id="UP001146120">
    <property type="component" value="Unassembled WGS sequence"/>
</dbReference>
<reference evidence="1" key="2">
    <citation type="journal article" date="2023" name="Microbiol Resour">
        <title>Decontamination and Annotation of the Draft Genome Sequence of the Oomycete Lagenidium giganteum ARSEF 373.</title>
        <authorList>
            <person name="Morgan W.R."/>
            <person name="Tartar A."/>
        </authorList>
    </citation>
    <scope>NUCLEOTIDE SEQUENCE</scope>
    <source>
        <strain evidence="1">ARSEF 373</strain>
    </source>
</reference>
<organism evidence="1 2">
    <name type="scientific">Lagenidium giganteum</name>
    <dbReference type="NCBI Taxonomy" id="4803"/>
    <lineage>
        <taxon>Eukaryota</taxon>
        <taxon>Sar</taxon>
        <taxon>Stramenopiles</taxon>
        <taxon>Oomycota</taxon>
        <taxon>Peronosporomycetes</taxon>
        <taxon>Pythiales</taxon>
        <taxon>Pythiaceae</taxon>
    </lineage>
</organism>